<dbReference type="RefSeq" id="WP_338100317.1">
    <property type="nucleotide sequence ID" value="NZ_JAWDKD010000028.1"/>
</dbReference>
<evidence type="ECO:0000313" key="3">
    <source>
        <dbReference type="Proteomes" id="UP001271789"/>
    </source>
</evidence>
<dbReference type="AlphaFoldDB" id="A0AAE4MJR5"/>
<comment type="caution">
    <text evidence="2">The sequence shown here is derived from an EMBL/GenBank/DDBJ whole genome shotgun (WGS) entry which is preliminary data.</text>
</comment>
<organism evidence="2 3">
    <name type="scientific">Methanolapillus africanus</name>
    <dbReference type="NCBI Taxonomy" id="3028297"/>
    <lineage>
        <taxon>Archaea</taxon>
        <taxon>Methanobacteriati</taxon>
        <taxon>Methanobacteriota</taxon>
        <taxon>Stenosarchaea group</taxon>
        <taxon>Methanomicrobia</taxon>
        <taxon>Methanosarcinales</taxon>
        <taxon>Methanosarcinaceae</taxon>
        <taxon>Methanolapillus</taxon>
    </lineage>
</organism>
<dbReference type="EMBL" id="JAWDKD010000028">
    <property type="protein sequence ID" value="MDV0447870.1"/>
    <property type="molecule type" value="Genomic_DNA"/>
</dbReference>
<proteinExistence type="predicted"/>
<name>A0AAE4MJR5_9EURY</name>
<reference evidence="2" key="1">
    <citation type="submission" date="2023-06" db="EMBL/GenBank/DDBJ databases">
        <title>Genome sequence of Methanosarcinaceae archaeon Ag5.</title>
        <authorList>
            <person name="Protasov E."/>
            <person name="Platt K."/>
            <person name="Poehlein A."/>
            <person name="Daniel R."/>
            <person name="Brune A."/>
        </authorList>
    </citation>
    <scope>NUCLEOTIDE SEQUENCE</scope>
    <source>
        <strain evidence="2">Ag5</strain>
    </source>
</reference>
<sequence length="57" mass="7308">MTIQNKNEKIYHSYDELEKDWFPRAREERLKKEKEREELEKYKEKKTFLESIKRIQF</sequence>
<evidence type="ECO:0000256" key="1">
    <source>
        <dbReference type="SAM" id="Coils"/>
    </source>
</evidence>
<gene>
    <name evidence="2" type="ORF">MsAg5_17870</name>
</gene>
<evidence type="ECO:0000313" key="2">
    <source>
        <dbReference type="EMBL" id="MDV0447870.1"/>
    </source>
</evidence>
<feature type="coiled-coil region" evidence="1">
    <location>
        <begin position="25"/>
        <end position="52"/>
    </location>
</feature>
<protein>
    <submittedName>
        <fullName evidence="2">Uncharacterized protein</fullName>
    </submittedName>
</protein>
<keyword evidence="1" id="KW-0175">Coiled coil</keyword>
<accession>A0AAE4MJR5</accession>
<dbReference type="Proteomes" id="UP001271789">
    <property type="component" value="Unassembled WGS sequence"/>
</dbReference>
<keyword evidence="3" id="KW-1185">Reference proteome</keyword>